<keyword evidence="2" id="KW-1133">Transmembrane helix</keyword>
<evidence type="ECO:0000256" key="2">
    <source>
        <dbReference type="SAM" id="Phobius"/>
    </source>
</evidence>
<dbReference type="Pfam" id="PF08378">
    <property type="entry name" value="NERD"/>
    <property type="match status" value="1"/>
</dbReference>
<proteinExistence type="predicted"/>
<gene>
    <name evidence="4" type="ORF">BME96_05370</name>
</gene>
<feature type="transmembrane region" description="Helical" evidence="2">
    <location>
        <begin position="6"/>
        <end position="27"/>
    </location>
</feature>
<dbReference type="KEGG" id="vhl:BME96_05370"/>
<reference evidence="4 5" key="1">
    <citation type="submission" date="2016-11" db="EMBL/GenBank/DDBJ databases">
        <title>Complete genome sequencing of Virgibacillus halodenitrificans PDB-F2.</title>
        <authorList>
            <person name="Sun Z."/>
            <person name="Zhou Y."/>
            <person name="Li H."/>
        </authorList>
    </citation>
    <scope>NUCLEOTIDE SEQUENCE [LARGE SCALE GENOMIC DNA]</scope>
    <source>
        <strain evidence="4 5">PDB-F2</strain>
    </source>
</reference>
<accession>A0AAC9J3Y7</accession>
<keyword evidence="2" id="KW-0472">Membrane</keyword>
<feature type="domain" description="NERD" evidence="3">
    <location>
        <begin position="105"/>
        <end position="216"/>
    </location>
</feature>
<evidence type="ECO:0000313" key="4">
    <source>
        <dbReference type="EMBL" id="APC50193.1"/>
    </source>
</evidence>
<dbReference type="Proteomes" id="UP000182945">
    <property type="component" value="Chromosome"/>
</dbReference>
<feature type="coiled-coil region" evidence="1">
    <location>
        <begin position="37"/>
        <end position="68"/>
    </location>
</feature>
<protein>
    <recommendedName>
        <fullName evidence="3">NERD domain-containing protein</fullName>
    </recommendedName>
</protein>
<dbReference type="InterPro" id="IPR011528">
    <property type="entry name" value="NERD"/>
</dbReference>
<organism evidence="4 5">
    <name type="scientific">Virgibacillus halodenitrificans</name>
    <name type="common">Bacillus halodenitrificans</name>
    <dbReference type="NCBI Taxonomy" id="1482"/>
    <lineage>
        <taxon>Bacteria</taxon>
        <taxon>Bacillati</taxon>
        <taxon>Bacillota</taxon>
        <taxon>Bacilli</taxon>
        <taxon>Bacillales</taxon>
        <taxon>Bacillaceae</taxon>
        <taxon>Virgibacillus</taxon>
    </lineage>
</organism>
<evidence type="ECO:0000256" key="1">
    <source>
        <dbReference type="SAM" id="Coils"/>
    </source>
</evidence>
<sequence>MEGVFGLELIYIPIIILLIGLSLFLFFRQKKQHKIFMEEIERNHSETAATIQEANESHKTEYEKLESSLYQHYHDEIKRINDNFVQKLNDKDKYIETLQEFSINRGEVETHNLLQELKYELVGEGVITYNEMIIGGNLFVPIWEDGNLYTRQIDHLVLLPTGVYVIETKHWAGTVLHGVTKNNQNDETLSILLDNMFSSYELKKEQTLVIKKMLNKNRKVDGRSQLELRLLSYGNPAAQVMRTALELRKLLLKENKKSNFVTPIVYYSYSSDEENKVINYSENQNVNVCIEKEELAAFFKNQLAEENTLFTASDLENIYRILKAKNNIDR</sequence>
<dbReference type="AlphaFoldDB" id="A0AAC9J3Y7"/>
<dbReference type="EMBL" id="CP017962">
    <property type="protein sequence ID" value="APC50193.1"/>
    <property type="molecule type" value="Genomic_DNA"/>
</dbReference>
<keyword evidence="2" id="KW-0812">Transmembrane</keyword>
<name>A0AAC9J3Y7_VIRHA</name>
<dbReference type="PROSITE" id="PS50965">
    <property type="entry name" value="NERD"/>
    <property type="match status" value="1"/>
</dbReference>
<keyword evidence="1" id="KW-0175">Coiled coil</keyword>
<evidence type="ECO:0000259" key="3">
    <source>
        <dbReference type="PROSITE" id="PS50965"/>
    </source>
</evidence>
<evidence type="ECO:0000313" key="5">
    <source>
        <dbReference type="Proteomes" id="UP000182945"/>
    </source>
</evidence>